<dbReference type="Pfam" id="PF00106">
    <property type="entry name" value="adh_short"/>
    <property type="match status" value="1"/>
</dbReference>
<keyword evidence="7" id="KW-1185">Reference proteome</keyword>
<feature type="region of interest" description="Disordered" evidence="4">
    <location>
        <begin position="267"/>
        <end position="294"/>
    </location>
</feature>
<name>A0A7H8NAB8_9ACTN</name>
<dbReference type="PANTHER" id="PTHR44196:SF1">
    <property type="entry name" value="DEHYDROGENASE_REDUCTASE SDR FAMILY MEMBER 7B"/>
    <property type="match status" value="1"/>
</dbReference>
<dbReference type="PRINTS" id="PR00080">
    <property type="entry name" value="SDRFAMILY"/>
</dbReference>
<dbReference type="SMART" id="SM00822">
    <property type="entry name" value="PKS_KR"/>
    <property type="match status" value="1"/>
</dbReference>
<accession>A0A7H8NAB8</accession>
<dbReference type="SUPFAM" id="SSF51735">
    <property type="entry name" value="NAD(P)-binding Rossmann-fold domains"/>
    <property type="match status" value="1"/>
</dbReference>
<dbReference type="InterPro" id="IPR057326">
    <property type="entry name" value="KR_dom"/>
</dbReference>
<comment type="similarity">
    <text evidence="1 3">Belongs to the short-chain dehydrogenases/reductases (SDR) family.</text>
</comment>
<evidence type="ECO:0000256" key="2">
    <source>
        <dbReference type="ARBA" id="ARBA00023002"/>
    </source>
</evidence>
<evidence type="ECO:0000256" key="4">
    <source>
        <dbReference type="SAM" id="MobiDB-lite"/>
    </source>
</evidence>
<evidence type="ECO:0000313" key="6">
    <source>
        <dbReference type="EMBL" id="QKW51393.1"/>
    </source>
</evidence>
<dbReference type="EMBL" id="CP054929">
    <property type="protein sequence ID" value="QKW51393.1"/>
    <property type="molecule type" value="Genomic_DNA"/>
</dbReference>
<evidence type="ECO:0000256" key="3">
    <source>
        <dbReference type="RuleBase" id="RU000363"/>
    </source>
</evidence>
<dbReference type="CDD" id="cd05233">
    <property type="entry name" value="SDR_c"/>
    <property type="match status" value="1"/>
</dbReference>
<protein>
    <submittedName>
        <fullName evidence="6">SDR family oxidoreductase</fullName>
    </submittedName>
</protein>
<feature type="compositionally biased region" description="Low complexity" evidence="4">
    <location>
        <begin position="283"/>
        <end position="294"/>
    </location>
</feature>
<evidence type="ECO:0000313" key="7">
    <source>
        <dbReference type="Proteomes" id="UP000509303"/>
    </source>
</evidence>
<dbReference type="AlphaFoldDB" id="A0A7H8NAB8"/>
<dbReference type="InterPro" id="IPR020904">
    <property type="entry name" value="Sc_DH/Rdtase_CS"/>
</dbReference>
<evidence type="ECO:0000259" key="5">
    <source>
        <dbReference type="SMART" id="SM00822"/>
    </source>
</evidence>
<dbReference type="NCBIfam" id="NF004526">
    <property type="entry name" value="PRK05872.1"/>
    <property type="match status" value="1"/>
</dbReference>
<dbReference type="GO" id="GO:0016491">
    <property type="term" value="F:oxidoreductase activity"/>
    <property type="evidence" value="ECO:0007669"/>
    <property type="project" value="UniProtKB-KW"/>
</dbReference>
<keyword evidence="2" id="KW-0560">Oxidoreductase</keyword>
<dbReference type="PRINTS" id="PR00081">
    <property type="entry name" value="GDHRDH"/>
</dbReference>
<evidence type="ECO:0000256" key="1">
    <source>
        <dbReference type="ARBA" id="ARBA00006484"/>
    </source>
</evidence>
<dbReference type="PANTHER" id="PTHR44196">
    <property type="entry name" value="DEHYDROGENASE/REDUCTASE SDR FAMILY MEMBER 7B"/>
    <property type="match status" value="1"/>
</dbReference>
<feature type="domain" description="Ketoreductase" evidence="5">
    <location>
        <begin position="9"/>
        <end position="194"/>
    </location>
</feature>
<dbReference type="PROSITE" id="PS00061">
    <property type="entry name" value="ADH_SHORT"/>
    <property type="match status" value="1"/>
</dbReference>
<proteinExistence type="inferred from homology"/>
<dbReference type="RefSeq" id="WP_176163113.1">
    <property type="nucleotide sequence ID" value="NZ_CP054929.1"/>
</dbReference>
<dbReference type="Proteomes" id="UP000509303">
    <property type="component" value="Chromosome"/>
</dbReference>
<organism evidence="6 7">
    <name type="scientific">Streptomyces buecherae</name>
    <dbReference type="NCBI Taxonomy" id="2763006"/>
    <lineage>
        <taxon>Bacteria</taxon>
        <taxon>Bacillati</taxon>
        <taxon>Actinomycetota</taxon>
        <taxon>Actinomycetes</taxon>
        <taxon>Kitasatosporales</taxon>
        <taxon>Streptomycetaceae</taxon>
        <taxon>Streptomyces</taxon>
    </lineage>
</organism>
<dbReference type="InterPro" id="IPR002347">
    <property type="entry name" value="SDR_fam"/>
</dbReference>
<sequence>MGGSPLDNRTVVVTGAARGIGAALAREAAARGARVALLGHEPAALRAVADALPTTALPLPVDVTDQAALDAAAREVRRRLGPASVVIANAGIAEGGPFATSDPRSWHRVIDVNLVGSAQTARAFLPDLFTTAGHYLQVASLASIGAAPLLSAYCAAKSGVEAFAHALRAEVAHERVSVGIAYLNWIATDMIRDLDEYALLRELRGRMPLPARRSTPPQPAAAQLIRSVERRRTAVYVPGWLRLTQPVRTAVPPLVLRLSRRELPRLQATEPWRPTGPLGAGGQADQAAASTPEE</sequence>
<dbReference type="InterPro" id="IPR036291">
    <property type="entry name" value="NAD(P)-bd_dom_sf"/>
</dbReference>
<dbReference type="GO" id="GO:0016020">
    <property type="term" value="C:membrane"/>
    <property type="evidence" value="ECO:0007669"/>
    <property type="project" value="TreeGrafter"/>
</dbReference>
<reference evidence="6 7" key="1">
    <citation type="submission" date="2020-06" db="EMBL/GenBank/DDBJ databases">
        <title>Genome mining for natural products.</title>
        <authorList>
            <person name="Zhang B."/>
            <person name="Shi J."/>
            <person name="Ge H."/>
        </authorList>
    </citation>
    <scope>NUCLEOTIDE SEQUENCE [LARGE SCALE GENOMIC DNA]</scope>
    <source>
        <strain evidence="6 7">NA00687</strain>
    </source>
</reference>
<dbReference type="Gene3D" id="3.40.50.720">
    <property type="entry name" value="NAD(P)-binding Rossmann-like Domain"/>
    <property type="match status" value="1"/>
</dbReference>
<gene>
    <name evidence="6" type="ORF">HUT08_19715</name>
</gene>